<gene>
    <name evidence="2" type="ORF">LOD99_12570</name>
</gene>
<proteinExistence type="predicted"/>
<reference evidence="2 3" key="1">
    <citation type="journal article" date="2023" name="BMC Biol.">
        <title>The compact genome of the sponge Oopsacas minuta (Hexactinellida) is lacking key metazoan core genes.</title>
        <authorList>
            <person name="Santini S."/>
            <person name="Schenkelaars Q."/>
            <person name="Jourda C."/>
            <person name="Duchesne M."/>
            <person name="Belahbib H."/>
            <person name="Rocher C."/>
            <person name="Selva M."/>
            <person name="Riesgo A."/>
            <person name="Vervoort M."/>
            <person name="Leys S.P."/>
            <person name="Kodjabachian L."/>
            <person name="Le Bivic A."/>
            <person name="Borchiellini C."/>
            <person name="Claverie J.M."/>
            <person name="Renard E."/>
        </authorList>
    </citation>
    <scope>NUCLEOTIDE SEQUENCE [LARGE SCALE GENOMIC DNA]</scope>
    <source>
        <strain evidence="2">SPO-2</strain>
    </source>
</reference>
<accession>A0AAV7JCJ4</accession>
<name>A0AAV7JCJ4_9METZ</name>
<dbReference type="EMBL" id="JAKMXF010000354">
    <property type="protein sequence ID" value="KAI6646449.1"/>
    <property type="molecule type" value="Genomic_DNA"/>
</dbReference>
<dbReference type="Proteomes" id="UP001165289">
    <property type="component" value="Unassembled WGS sequence"/>
</dbReference>
<evidence type="ECO:0000313" key="2">
    <source>
        <dbReference type="EMBL" id="KAI6646449.1"/>
    </source>
</evidence>
<feature type="coiled-coil region" evidence="1">
    <location>
        <begin position="5"/>
        <end position="46"/>
    </location>
</feature>
<evidence type="ECO:0000313" key="3">
    <source>
        <dbReference type="Proteomes" id="UP001165289"/>
    </source>
</evidence>
<keyword evidence="1" id="KW-0175">Coiled coil</keyword>
<organism evidence="2 3">
    <name type="scientific">Oopsacas minuta</name>
    <dbReference type="NCBI Taxonomy" id="111878"/>
    <lineage>
        <taxon>Eukaryota</taxon>
        <taxon>Metazoa</taxon>
        <taxon>Porifera</taxon>
        <taxon>Hexactinellida</taxon>
        <taxon>Hexasterophora</taxon>
        <taxon>Lyssacinosida</taxon>
        <taxon>Leucopsacidae</taxon>
        <taxon>Oopsacas</taxon>
    </lineage>
</organism>
<dbReference type="AlphaFoldDB" id="A0AAV7JCJ4"/>
<comment type="caution">
    <text evidence="2">The sequence shown here is derived from an EMBL/GenBank/DDBJ whole genome shotgun (WGS) entry which is preliminary data.</text>
</comment>
<evidence type="ECO:0000256" key="1">
    <source>
        <dbReference type="SAM" id="Coils"/>
    </source>
</evidence>
<sequence>MIKMKQKQDEIYEQLQDKLDKATKRIAFLENENESKTEELSKFKQKQMETSIELDTAYSQLTEVSLKENQIICKDPRFEDLTEVLSTQLSIGQLELNIEGVILKIQNEKDTYSDPFYVGLYKCQMNIELEL</sequence>
<keyword evidence="3" id="KW-1185">Reference proteome</keyword>
<protein>
    <submittedName>
        <fullName evidence="2">Uncharacterized protein</fullName>
    </submittedName>
</protein>